<name>A0A3Q9UUD3_9MICO</name>
<protein>
    <recommendedName>
        <fullName evidence="8">Bacterial Ig-like domain-containing protein</fullName>
    </recommendedName>
</protein>
<dbReference type="AlphaFoldDB" id="A0A3Q9UUD3"/>
<evidence type="ECO:0000256" key="2">
    <source>
        <dbReference type="ARBA" id="ARBA00023295"/>
    </source>
</evidence>
<dbReference type="InterPro" id="IPR013320">
    <property type="entry name" value="ConA-like_dom_sf"/>
</dbReference>
<feature type="domain" description="Atrophied bacterial Ig" evidence="5">
    <location>
        <begin position="358"/>
        <end position="428"/>
    </location>
</feature>
<dbReference type="Pfam" id="PF13385">
    <property type="entry name" value="Laminin_G_3"/>
    <property type="match status" value="1"/>
</dbReference>
<feature type="region of interest" description="Disordered" evidence="3">
    <location>
        <begin position="51"/>
        <end position="79"/>
    </location>
</feature>
<dbReference type="Pfam" id="PF20578">
    <property type="entry name" value="aBig_2"/>
    <property type="match status" value="2"/>
</dbReference>
<feature type="compositionally biased region" description="Basic and acidic residues" evidence="3">
    <location>
        <begin position="1"/>
        <end position="11"/>
    </location>
</feature>
<dbReference type="InterPro" id="IPR046780">
    <property type="entry name" value="aBig_2"/>
</dbReference>
<dbReference type="InterPro" id="IPR011081">
    <property type="entry name" value="Big_4"/>
</dbReference>
<dbReference type="Gene3D" id="2.60.120.200">
    <property type="match status" value="1"/>
</dbReference>
<dbReference type="SUPFAM" id="SSF75005">
    <property type="entry name" value="Arabinanase/levansucrase/invertase"/>
    <property type="match status" value="1"/>
</dbReference>
<dbReference type="SUPFAM" id="SSF49899">
    <property type="entry name" value="Concanavalin A-like lectins/glucanases"/>
    <property type="match status" value="1"/>
</dbReference>
<evidence type="ECO:0000256" key="3">
    <source>
        <dbReference type="SAM" id="MobiDB-lite"/>
    </source>
</evidence>
<proteinExistence type="predicted"/>
<evidence type="ECO:0000259" key="4">
    <source>
        <dbReference type="Pfam" id="PF07532"/>
    </source>
</evidence>
<evidence type="ECO:0008006" key="8">
    <source>
        <dbReference type="Google" id="ProtNLM"/>
    </source>
</evidence>
<dbReference type="CDD" id="cd08983">
    <property type="entry name" value="GH43_Bt3655-like"/>
    <property type="match status" value="1"/>
</dbReference>
<evidence type="ECO:0000256" key="1">
    <source>
        <dbReference type="ARBA" id="ARBA00022801"/>
    </source>
</evidence>
<dbReference type="PANTHER" id="PTHR43301:SF3">
    <property type="entry name" value="ARABINAN ENDO-1,5-ALPHA-L-ARABINOSIDASE A-RELATED"/>
    <property type="match status" value="1"/>
</dbReference>
<dbReference type="Pfam" id="PF07532">
    <property type="entry name" value="Big_4"/>
    <property type="match status" value="1"/>
</dbReference>
<feature type="domain" description="Bacterial Ig-like" evidence="4">
    <location>
        <begin position="891"/>
        <end position="943"/>
    </location>
</feature>
<dbReference type="Gene3D" id="2.115.10.20">
    <property type="entry name" value="Glycosyl hydrolase domain, family 43"/>
    <property type="match status" value="1"/>
</dbReference>
<feature type="region of interest" description="Disordered" evidence="3">
    <location>
        <begin position="1"/>
        <end position="26"/>
    </location>
</feature>
<dbReference type="InterPro" id="IPR023296">
    <property type="entry name" value="Glyco_hydro_beta-prop_sf"/>
</dbReference>
<dbReference type="Proteomes" id="UP000285317">
    <property type="component" value="Chromosome"/>
</dbReference>
<dbReference type="KEGG" id="rfs:C1I64_01880"/>
<dbReference type="GO" id="GO:0016798">
    <property type="term" value="F:hydrolase activity, acting on glycosyl bonds"/>
    <property type="evidence" value="ECO:0007669"/>
    <property type="project" value="UniProtKB-KW"/>
</dbReference>
<keyword evidence="1" id="KW-0378">Hydrolase</keyword>
<accession>A0A3Q9UUD3</accession>
<evidence type="ECO:0000259" key="5">
    <source>
        <dbReference type="Pfam" id="PF20578"/>
    </source>
</evidence>
<evidence type="ECO:0000313" key="6">
    <source>
        <dbReference type="EMBL" id="AZZ50921.1"/>
    </source>
</evidence>
<dbReference type="InterPro" id="IPR050727">
    <property type="entry name" value="GH43_arabinanases"/>
</dbReference>
<evidence type="ECO:0000313" key="7">
    <source>
        <dbReference type="Proteomes" id="UP000285317"/>
    </source>
</evidence>
<organism evidence="6 7">
    <name type="scientific">Rathayibacter festucae DSM 15932</name>
    <dbReference type="NCBI Taxonomy" id="1328866"/>
    <lineage>
        <taxon>Bacteria</taxon>
        <taxon>Bacillati</taxon>
        <taxon>Actinomycetota</taxon>
        <taxon>Actinomycetes</taxon>
        <taxon>Micrococcales</taxon>
        <taxon>Microbacteriaceae</taxon>
        <taxon>Rathayibacter</taxon>
    </lineage>
</organism>
<keyword evidence="2" id="KW-0326">Glycosidase</keyword>
<reference evidence="6 7" key="1">
    <citation type="submission" date="2018-03" db="EMBL/GenBank/DDBJ databases">
        <title>Bacteriophage NCPPB3778 and a type I-E CRISPR drive the evolution of the US Biological Select Agent, Rathayibacter toxicus.</title>
        <authorList>
            <person name="Davis E.W.II."/>
            <person name="Tabima J.F."/>
            <person name="Weisberg A.J."/>
            <person name="Dantas Lopes L."/>
            <person name="Wiseman M.S."/>
            <person name="Wiseman M.S."/>
            <person name="Pupko T."/>
            <person name="Belcher M.S."/>
            <person name="Sechler A.J."/>
            <person name="Tancos M.A."/>
            <person name="Schroeder B.K."/>
            <person name="Murray T.D."/>
            <person name="Luster D.G."/>
            <person name="Schneider W.L."/>
            <person name="Rogers E."/>
            <person name="Andreote F.D."/>
            <person name="Grunwald N.J."/>
            <person name="Putnam M.L."/>
            <person name="Chang J.H."/>
        </authorList>
    </citation>
    <scope>NUCLEOTIDE SEQUENCE [LARGE SCALE GENOMIC DNA]</scope>
    <source>
        <strain evidence="6 7">DSM 15932</strain>
    </source>
</reference>
<sequence length="1055" mass="108515">MTEEGGGDREVAAPSPRPAMSPERTPAASAVSILVNGNKVLACRPREPLVCGSSPPVRRSTGILTPEGPRPRRPLDDEESCMRRSRSTLRTALATTTIAATALLGAALPVSASGATAQPLLHYSFDTAPTGTTVADTSGNGYNGTLRGSGATVAAGALSLPGGSAAAAPYVDIPTAGLVGKKDLTISTWLSNRTGPANTAAAFLGAPVAAGASFSSGYYLLNPTNPAGFVKSVVTNATNAGAPWGTEVGPGSTNAATTGLRTPAGYSLYTTVIDGTNGTLSVYVNGTRIGQNAITRNVSSFGASLVGYLGRSTYNDAGWNGLVDDFAVYDSALTADAVTALYSSQAIDRAVASVSIPTTATADFALPTSSAGVAVTWRSSSAAIAVSGGSAVVTRPAAGSPDAAVTLTATFTSGSDTRTVDYPVLVTAQLADADKVQRDLDAVTVAQAGDVRTNISVPARGALGSSIAWSVIGSSAATIRDGSTADSRTIVVERPAAGSPAVDVTVRATATSGSVTRTRDFTLRLQPLPTGTDDTEAYVWAFFTGEGAGAERVSLAASKGNDALDWNTLNGGQPVFTSDQGTKGLRDPFILRSHEGDKFFMLATDLKIDGLAGGFDTAQKSGSKYIEVWESTDLVNWSAQRHVKVSTDFAGNTWAPEAYWDDELDTYVVFWASNMYPTTNAADRTAVTYNQMMYATTDDFVTFSEAKPWIDVKRGTGRGTIDSTIAKDGDTYYRFTKDEASMTLREEKSTDLLATVSGSLPGTSGPADEWTLVKERVASGLPNGEPNGTFTSGEGPNVFPANEGDVNGLDWFLFIDQPDYHAGPNHYIPFGTDDLAADAWQPLGAKLRENLPQNSDGGKPRHGTVIPVTRAEYQRMLEAYAPAIAVTSVALIAVSTAAGVAPVLPSAELTTADGAKRTVAVTWDAVAPASYAAAGTFAVRGVAQDDSRMPVTATVTVQSSLKLTAAATTRCVAGKVVLTVVATNGDTVPMDVTVTSTAGTKSFAGVKAGSNASAAFTVRAAQLAAGEATVTATASVGGKSVTSTVKAPYAARTCG</sequence>
<dbReference type="PANTHER" id="PTHR43301">
    <property type="entry name" value="ARABINAN ENDO-1,5-ALPHA-L-ARABINOSIDASE"/>
    <property type="match status" value="1"/>
</dbReference>
<feature type="domain" description="Atrophied bacterial Ig" evidence="5">
    <location>
        <begin position="439"/>
        <end position="525"/>
    </location>
</feature>
<dbReference type="EMBL" id="CP028137">
    <property type="protein sequence ID" value="AZZ50921.1"/>
    <property type="molecule type" value="Genomic_DNA"/>
</dbReference>
<gene>
    <name evidence="6" type="ORF">C1I64_01880</name>
</gene>